<dbReference type="Gene3D" id="2.70.98.10">
    <property type="match status" value="1"/>
</dbReference>
<dbReference type="PANTHER" id="PTHR11122:SF13">
    <property type="entry name" value="GLUCOSE-6-PHOSPHATE 1-EPIMERASE"/>
    <property type="match status" value="1"/>
</dbReference>
<dbReference type="RefSeq" id="WP_169326018.1">
    <property type="nucleotide sequence ID" value="NZ_JABCJJ010000047.1"/>
</dbReference>
<dbReference type="InterPro" id="IPR008183">
    <property type="entry name" value="Aldose_1/G6P_1-epimerase"/>
</dbReference>
<dbReference type="EC" id="5.1.3.15" evidence="4"/>
<gene>
    <name evidence="6" type="ORF">HIR71_15730</name>
</gene>
<dbReference type="PANTHER" id="PTHR11122">
    <property type="entry name" value="APOSPORY-ASSOCIATED PROTEIN C-RELATED"/>
    <property type="match status" value="1"/>
</dbReference>
<dbReference type="InterPro" id="IPR014718">
    <property type="entry name" value="GH-type_carb-bd"/>
</dbReference>
<sequence length="293" mass="31577">MSALPPSIRLESGPGGLARLRVEGVAGEAVVYTHGAHVAQWNPVDADPVLWLSRRSRFTRDTAIRGGVPICFPWFGPHPGRPDLPSHGFARLAEWSLLEAREVDDDVVLAFRLTDTEATRASAWPHRFDATYTVRVGAELTLELHVTNLDDHELSYEEALHTYLAVADVRATRVTGLEGTPYVDKLGGPDPVRSDEAVTFTGETDRVYLDTGPITIVEDVAGRRAVTVTKHGSGSTVLWNPWIEKTAATADLGDDDWTGMVCVETANVGGAEVRLAPGASHALTATLAVARLA</sequence>
<keyword evidence="3 4" id="KW-0413">Isomerase</keyword>
<evidence type="ECO:0000313" key="7">
    <source>
        <dbReference type="Proteomes" id="UP000562124"/>
    </source>
</evidence>
<comment type="caution">
    <text evidence="6">The sequence shown here is derived from an EMBL/GenBank/DDBJ whole genome shotgun (WGS) entry which is preliminary data.</text>
</comment>
<evidence type="ECO:0000313" key="6">
    <source>
        <dbReference type="EMBL" id="NMR21650.1"/>
    </source>
</evidence>
<keyword evidence="7" id="KW-1185">Reference proteome</keyword>
<evidence type="ECO:0000256" key="4">
    <source>
        <dbReference type="PIRNR" id="PIRNR016020"/>
    </source>
</evidence>
<dbReference type="GO" id="GO:0047938">
    <property type="term" value="F:glucose-6-phosphate 1-epimerase activity"/>
    <property type="evidence" value="ECO:0007669"/>
    <property type="project" value="UniProtKB-UniRule"/>
</dbReference>
<dbReference type="AlphaFoldDB" id="A0A7Y0M182"/>
<comment type="catalytic activity">
    <reaction evidence="1">
        <text>alpha-D-glucose 6-phosphate = beta-D-glucose 6-phosphate</text>
        <dbReference type="Rhea" id="RHEA:16249"/>
        <dbReference type="ChEBI" id="CHEBI:58225"/>
        <dbReference type="ChEBI" id="CHEBI:58247"/>
        <dbReference type="EC" id="5.1.3.15"/>
    </reaction>
</comment>
<name>A0A7Y0M182_CELFI</name>
<feature type="active site" evidence="5">
    <location>
        <position position="264"/>
    </location>
</feature>
<evidence type="ECO:0000256" key="3">
    <source>
        <dbReference type="ARBA" id="ARBA00023235"/>
    </source>
</evidence>
<dbReference type="InterPro" id="IPR011013">
    <property type="entry name" value="Gal_mutarotase_sf_dom"/>
</dbReference>
<dbReference type="SUPFAM" id="SSF74650">
    <property type="entry name" value="Galactose mutarotase-like"/>
    <property type="match status" value="1"/>
</dbReference>
<dbReference type="InterPro" id="IPR025532">
    <property type="entry name" value="G6P_1-epimerase"/>
</dbReference>
<dbReference type="GO" id="GO:0005975">
    <property type="term" value="P:carbohydrate metabolic process"/>
    <property type="evidence" value="ECO:0007669"/>
    <property type="project" value="InterPro"/>
</dbReference>
<evidence type="ECO:0000256" key="2">
    <source>
        <dbReference type="ARBA" id="ARBA00005866"/>
    </source>
</evidence>
<reference evidence="6 7" key="1">
    <citation type="submission" date="2020-04" db="EMBL/GenBank/DDBJ databases">
        <title>Sequencing and Assembly of C. fimi.</title>
        <authorList>
            <person name="Ramsey A.R."/>
        </authorList>
    </citation>
    <scope>NUCLEOTIDE SEQUENCE [LARGE SCALE GENOMIC DNA]</scope>
    <source>
        <strain evidence="6 7">SB</strain>
    </source>
</reference>
<comment type="similarity">
    <text evidence="2 4">Belongs to the glucose-6-phosphate 1-epimerase family.</text>
</comment>
<evidence type="ECO:0000256" key="5">
    <source>
        <dbReference type="PIRSR" id="PIRSR016020-1"/>
    </source>
</evidence>
<dbReference type="Proteomes" id="UP000562124">
    <property type="component" value="Unassembled WGS sequence"/>
</dbReference>
<feature type="active site" evidence="5">
    <location>
        <position position="161"/>
    </location>
</feature>
<proteinExistence type="inferred from homology"/>
<dbReference type="GO" id="GO:0030246">
    <property type="term" value="F:carbohydrate binding"/>
    <property type="evidence" value="ECO:0007669"/>
    <property type="project" value="UniProtKB-UniRule"/>
</dbReference>
<protein>
    <recommendedName>
        <fullName evidence="4">Putative glucose-6-phosphate 1-epimerase</fullName>
        <ecNumber evidence="4">5.1.3.15</ecNumber>
    </recommendedName>
</protein>
<organism evidence="6 7">
    <name type="scientific">Cellulomonas fimi</name>
    <dbReference type="NCBI Taxonomy" id="1708"/>
    <lineage>
        <taxon>Bacteria</taxon>
        <taxon>Bacillati</taxon>
        <taxon>Actinomycetota</taxon>
        <taxon>Actinomycetes</taxon>
        <taxon>Micrococcales</taxon>
        <taxon>Cellulomonadaceae</taxon>
        <taxon>Cellulomonas</taxon>
    </lineage>
</organism>
<dbReference type="EMBL" id="JABCJJ010000047">
    <property type="protein sequence ID" value="NMR21650.1"/>
    <property type="molecule type" value="Genomic_DNA"/>
</dbReference>
<dbReference type="PIRSF" id="PIRSF016020">
    <property type="entry name" value="PHexose_mutarotase"/>
    <property type="match status" value="1"/>
</dbReference>
<dbReference type="Pfam" id="PF01263">
    <property type="entry name" value="Aldose_epim"/>
    <property type="match status" value="1"/>
</dbReference>
<accession>A0A7Y0M182</accession>
<dbReference type="CDD" id="cd09020">
    <property type="entry name" value="D-hex-6-P-epi_like"/>
    <property type="match status" value="1"/>
</dbReference>
<evidence type="ECO:0000256" key="1">
    <source>
        <dbReference type="ARBA" id="ARBA00001096"/>
    </source>
</evidence>